<comment type="caution">
    <text evidence="2">The sequence shown here is derived from an EMBL/GenBank/DDBJ whole genome shotgun (WGS) entry which is preliminary data.</text>
</comment>
<evidence type="ECO:0000313" key="2">
    <source>
        <dbReference type="EMBL" id="MBF6358356.1"/>
    </source>
</evidence>
<dbReference type="InterPro" id="IPR039422">
    <property type="entry name" value="MarR/SlyA-like"/>
</dbReference>
<keyword evidence="3" id="KW-1185">Reference proteome</keyword>
<dbReference type="PANTHER" id="PTHR33164:SF99">
    <property type="entry name" value="MARR FAMILY REGULATORY PROTEIN"/>
    <property type="match status" value="1"/>
</dbReference>
<gene>
    <name evidence="2" type="ORF">IU449_28045</name>
</gene>
<dbReference type="SMART" id="SM00347">
    <property type="entry name" value="HTH_MARR"/>
    <property type="match status" value="1"/>
</dbReference>
<evidence type="ECO:0000259" key="1">
    <source>
        <dbReference type="SMART" id="SM00347"/>
    </source>
</evidence>
<evidence type="ECO:0000313" key="3">
    <source>
        <dbReference type="Proteomes" id="UP000707731"/>
    </source>
</evidence>
<protein>
    <submittedName>
        <fullName evidence="2">MarR family transcriptional regulator</fullName>
    </submittedName>
</protein>
<dbReference type="InterPro" id="IPR036388">
    <property type="entry name" value="WH-like_DNA-bd_sf"/>
</dbReference>
<proteinExistence type="predicted"/>
<dbReference type="SUPFAM" id="SSF46785">
    <property type="entry name" value="Winged helix' DNA-binding domain"/>
    <property type="match status" value="1"/>
</dbReference>
<dbReference type="InterPro" id="IPR036390">
    <property type="entry name" value="WH_DNA-bd_sf"/>
</dbReference>
<dbReference type="PANTHER" id="PTHR33164">
    <property type="entry name" value="TRANSCRIPTIONAL REGULATOR, MARR FAMILY"/>
    <property type="match status" value="1"/>
</dbReference>
<reference evidence="2 3" key="1">
    <citation type="submission" date="2020-10" db="EMBL/GenBank/DDBJ databases">
        <title>Identification of Nocardia species via Next-generation sequencing and recognition of intraspecies genetic diversity.</title>
        <authorList>
            <person name="Li P."/>
            <person name="Li P."/>
            <person name="Lu B."/>
        </authorList>
    </citation>
    <scope>NUCLEOTIDE SEQUENCE [LARGE SCALE GENOMIC DNA]</scope>
    <source>
        <strain evidence="2 3">BJ06-0143</strain>
    </source>
</reference>
<dbReference type="Proteomes" id="UP000707731">
    <property type="component" value="Unassembled WGS sequence"/>
</dbReference>
<dbReference type="EMBL" id="JADLQN010000013">
    <property type="protein sequence ID" value="MBF6358356.1"/>
    <property type="molecule type" value="Genomic_DNA"/>
</dbReference>
<feature type="domain" description="HTH marR-type" evidence="1">
    <location>
        <begin position="19"/>
        <end position="122"/>
    </location>
</feature>
<dbReference type="Gene3D" id="1.10.10.10">
    <property type="entry name" value="Winged helix-like DNA-binding domain superfamily/Winged helix DNA-binding domain"/>
    <property type="match status" value="1"/>
</dbReference>
<dbReference type="Pfam" id="PF12802">
    <property type="entry name" value="MarR_2"/>
    <property type="match status" value="1"/>
</dbReference>
<name>A0ABS0DIR5_9NOCA</name>
<accession>A0ABS0DIR5</accession>
<dbReference type="InterPro" id="IPR000835">
    <property type="entry name" value="HTH_MarR-typ"/>
</dbReference>
<organism evidence="2 3">
    <name type="scientific">Nocardia higoensis</name>
    <dbReference type="NCBI Taxonomy" id="228599"/>
    <lineage>
        <taxon>Bacteria</taxon>
        <taxon>Bacillati</taxon>
        <taxon>Actinomycetota</taxon>
        <taxon>Actinomycetes</taxon>
        <taxon>Mycobacteriales</taxon>
        <taxon>Nocardiaceae</taxon>
        <taxon>Nocardia</taxon>
    </lineage>
</organism>
<sequence length="148" mass="16498">MRFLLAFRSVIDEVNADLAEHGHADMRPMHGFVFQAIARAGGPNGCTAADLGRVLGVSKQAAGKHIDTLERLGYLRLSVDPADARRKVCTLTDRAHDALDRSARVFDRVRDRWSRTLGPQRLAALEHDLRVLAPGELFRLDTPQWFNG</sequence>